<evidence type="ECO:0000256" key="6">
    <source>
        <dbReference type="HAMAP-Rule" id="MF_00365"/>
    </source>
</evidence>
<accession>A0ABT3WBN3</accession>
<protein>
    <recommendedName>
        <fullName evidence="6">DNA replication and repair protein RecF</fullName>
    </recommendedName>
</protein>
<evidence type="ECO:0000313" key="10">
    <source>
        <dbReference type="Proteomes" id="UP001165633"/>
    </source>
</evidence>
<dbReference type="HAMAP" id="MF_00365">
    <property type="entry name" value="RecF"/>
    <property type="match status" value="1"/>
</dbReference>
<dbReference type="Proteomes" id="UP001165633">
    <property type="component" value="Unassembled WGS sequence"/>
</dbReference>
<keyword evidence="3 6" id="KW-0547">Nucleotide-binding</keyword>
<dbReference type="Gene3D" id="1.20.1050.90">
    <property type="entry name" value="RecF/RecN/SMC, N-terminal domain"/>
    <property type="match status" value="1"/>
</dbReference>
<feature type="domain" description="ATPase AAA-type core" evidence="8">
    <location>
        <begin position="25"/>
        <end position="47"/>
    </location>
</feature>
<comment type="subcellular location">
    <subcellularLocation>
        <location evidence="6">Cytoplasm</location>
    </subcellularLocation>
</comment>
<evidence type="ECO:0000256" key="1">
    <source>
        <dbReference type="ARBA" id="ARBA00022490"/>
    </source>
</evidence>
<feature type="region of interest" description="Disordered" evidence="7">
    <location>
        <begin position="252"/>
        <end position="280"/>
    </location>
</feature>
<dbReference type="EMBL" id="JANIDV010000001">
    <property type="protein sequence ID" value="MCX5615769.1"/>
    <property type="molecule type" value="Genomic_DNA"/>
</dbReference>
<sequence>MKLQRLILTDFRNYGRCIWEPTTPLTVLTGENGSGKTNFLEAISLLAPGRGLLGSAPQLLPRHGTSHWGIAAALERGKECFHLSTGFSGERGRRTFLLDGEKPRTVADIARLYSCVWLTPQMERLFLEGGSARRRFLDRLTTALVPDHTQQLVAHERSVMNRNRVLMEQPGEAAWLDSLERSISRHAVAVTAGRLNLIETLQATPFGNEAFPRTSLDIHCPISTALKEKPALEVEDWLCCLLRQSRHQDKIRKSTSVGAHKADMSLRDTTSGRRTSHSSSGQKKIMLLSIILSHAHAIDRIWGYPPVILLDEPLIHLDERRRTVLMESLSVLKTTTLLTGTEADPFFPVRKFAEFFQVRDGELHSARTFPNMVR</sequence>
<reference evidence="9" key="1">
    <citation type="submission" date="2022-07" db="EMBL/GenBank/DDBJ databases">
        <title>Bombella genomes.</title>
        <authorList>
            <person name="Harer L."/>
            <person name="Styblova S."/>
            <person name="Ehrmann M."/>
        </authorList>
    </citation>
    <scope>NUCLEOTIDE SEQUENCE</scope>
    <source>
        <strain evidence="9">TMW 2.2559</strain>
    </source>
</reference>
<evidence type="ECO:0000256" key="2">
    <source>
        <dbReference type="ARBA" id="ARBA00022705"/>
    </source>
</evidence>
<keyword evidence="6" id="KW-0742">SOS response</keyword>
<evidence type="ECO:0000259" key="8">
    <source>
        <dbReference type="Pfam" id="PF13304"/>
    </source>
</evidence>
<organism evidence="9 10">
    <name type="scientific">Bombella dulcis</name>
    <dbReference type="NCBI Taxonomy" id="2967339"/>
    <lineage>
        <taxon>Bacteria</taxon>
        <taxon>Pseudomonadati</taxon>
        <taxon>Pseudomonadota</taxon>
        <taxon>Alphaproteobacteria</taxon>
        <taxon>Acetobacterales</taxon>
        <taxon>Acetobacteraceae</taxon>
        <taxon>Bombella</taxon>
    </lineage>
</organism>
<feature type="binding site" evidence="6">
    <location>
        <begin position="30"/>
        <end position="37"/>
    </location>
    <ligand>
        <name>ATP</name>
        <dbReference type="ChEBI" id="CHEBI:30616"/>
    </ligand>
</feature>
<evidence type="ECO:0000256" key="3">
    <source>
        <dbReference type="ARBA" id="ARBA00022741"/>
    </source>
</evidence>
<evidence type="ECO:0000313" key="9">
    <source>
        <dbReference type="EMBL" id="MCX5615769.1"/>
    </source>
</evidence>
<comment type="caution">
    <text evidence="9">The sequence shown here is derived from an EMBL/GenBank/DDBJ whole genome shotgun (WGS) entry which is preliminary data.</text>
</comment>
<dbReference type="InterPro" id="IPR001238">
    <property type="entry name" value="DNA-binding_RecF"/>
</dbReference>
<name>A0ABT3WBN3_9PROT</name>
<dbReference type="InterPro" id="IPR027417">
    <property type="entry name" value="P-loop_NTPase"/>
</dbReference>
<keyword evidence="1 6" id="KW-0963">Cytoplasm</keyword>
<dbReference type="SUPFAM" id="SSF52540">
    <property type="entry name" value="P-loop containing nucleoside triphosphate hydrolases"/>
    <property type="match status" value="1"/>
</dbReference>
<keyword evidence="6" id="KW-0234">DNA repair</keyword>
<dbReference type="InterPro" id="IPR018078">
    <property type="entry name" value="DNA-binding_RecF_CS"/>
</dbReference>
<comment type="function">
    <text evidence="6">The RecF protein is involved in DNA metabolism; it is required for DNA replication and normal SOS inducibility. RecF binds preferentially to single-stranded, linear DNA. It also seems to bind ATP.</text>
</comment>
<proteinExistence type="inferred from homology"/>
<keyword evidence="2 6" id="KW-0235">DNA replication</keyword>
<dbReference type="InterPro" id="IPR003959">
    <property type="entry name" value="ATPase_AAA_core"/>
</dbReference>
<keyword evidence="10" id="KW-1185">Reference proteome</keyword>
<dbReference type="Pfam" id="PF13304">
    <property type="entry name" value="AAA_21"/>
    <property type="match status" value="1"/>
</dbReference>
<gene>
    <name evidence="6 9" type="primary">recF</name>
    <name evidence="9" type="ORF">NQF87_02080</name>
</gene>
<evidence type="ECO:0000256" key="4">
    <source>
        <dbReference type="ARBA" id="ARBA00022840"/>
    </source>
</evidence>
<comment type="similarity">
    <text evidence="6">Belongs to the RecF family.</text>
</comment>
<dbReference type="InterPro" id="IPR042174">
    <property type="entry name" value="RecF_2"/>
</dbReference>
<dbReference type="PANTHER" id="PTHR32182">
    <property type="entry name" value="DNA REPLICATION AND REPAIR PROTEIN RECF"/>
    <property type="match status" value="1"/>
</dbReference>
<dbReference type="PANTHER" id="PTHR32182:SF0">
    <property type="entry name" value="DNA REPLICATION AND REPAIR PROTEIN RECF"/>
    <property type="match status" value="1"/>
</dbReference>
<keyword evidence="4 6" id="KW-0067">ATP-binding</keyword>
<keyword evidence="6" id="KW-0227">DNA damage</keyword>
<evidence type="ECO:0000256" key="7">
    <source>
        <dbReference type="SAM" id="MobiDB-lite"/>
    </source>
</evidence>
<dbReference type="NCBIfam" id="TIGR00611">
    <property type="entry name" value="recf"/>
    <property type="match status" value="1"/>
</dbReference>
<keyword evidence="5 6" id="KW-0238">DNA-binding</keyword>
<dbReference type="Gene3D" id="3.40.50.300">
    <property type="entry name" value="P-loop containing nucleotide triphosphate hydrolases"/>
    <property type="match status" value="1"/>
</dbReference>
<evidence type="ECO:0000256" key="5">
    <source>
        <dbReference type="ARBA" id="ARBA00023125"/>
    </source>
</evidence>
<dbReference type="RefSeq" id="WP_266126757.1">
    <property type="nucleotide sequence ID" value="NZ_JANIDV010000001.1"/>
</dbReference>
<dbReference type="PROSITE" id="PS00617">
    <property type="entry name" value="RECF_1"/>
    <property type="match status" value="1"/>
</dbReference>